<evidence type="ECO:0000256" key="3">
    <source>
        <dbReference type="RuleBase" id="RU003939"/>
    </source>
</evidence>
<dbReference type="GO" id="GO:0003677">
    <property type="term" value="F:DNA binding"/>
    <property type="evidence" value="ECO:0007669"/>
    <property type="project" value="UniProtKB-KW"/>
</dbReference>
<comment type="caution">
    <text evidence="4">The sequence shown here is derived from an EMBL/GenBank/DDBJ whole genome shotgun (WGS) entry which is preliminary data.</text>
</comment>
<proteinExistence type="inferred from homology"/>
<keyword evidence="5" id="KW-1185">Reference proteome</keyword>
<evidence type="ECO:0000256" key="1">
    <source>
        <dbReference type="ARBA" id="ARBA00023067"/>
    </source>
</evidence>
<dbReference type="RefSeq" id="WP_344897918.1">
    <property type="nucleotide sequence ID" value="NZ_BAAAZP010000298.1"/>
</dbReference>
<dbReference type="PRINTS" id="PR01727">
    <property type="entry name" value="DNABINDINGHU"/>
</dbReference>
<reference evidence="5" key="1">
    <citation type="journal article" date="2019" name="Int. J. Syst. Evol. Microbiol.">
        <title>The Global Catalogue of Microorganisms (GCM) 10K type strain sequencing project: providing services to taxonomists for standard genome sequencing and annotation.</title>
        <authorList>
            <consortium name="The Broad Institute Genomics Platform"/>
            <consortium name="The Broad Institute Genome Sequencing Center for Infectious Disease"/>
            <person name="Wu L."/>
            <person name="Ma J."/>
        </authorList>
    </citation>
    <scope>NUCLEOTIDE SEQUENCE [LARGE SCALE GENOMIC DNA]</scope>
    <source>
        <strain evidence="5">JCM 16904</strain>
    </source>
</reference>
<dbReference type="Pfam" id="PF00216">
    <property type="entry name" value="Bac_DNA_binding"/>
    <property type="match status" value="1"/>
</dbReference>
<dbReference type="CDD" id="cd13831">
    <property type="entry name" value="HU"/>
    <property type="match status" value="1"/>
</dbReference>
<evidence type="ECO:0000313" key="5">
    <source>
        <dbReference type="Proteomes" id="UP001500902"/>
    </source>
</evidence>
<accession>A0ABP7EQB8</accession>
<dbReference type="InterPro" id="IPR000119">
    <property type="entry name" value="Hist_DNA-bd"/>
</dbReference>
<protein>
    <submittedName>
        <fullName evidence="4">HU family DNA-binding protein</fullName>
    </submittedName>
</protein>
<dbReference type="SUPFAM" id="SSF47729">
    <property type="entry name" value="IHF-like DNA-binding proteins"/>
    <property type="match status" value="1"/>
</dbReference>
<comment type="similarity">
    <text evidence="3">Belongs to the bacterial histone-like protein family.</text>
</comment>
<keyword evidence="2 4" id="KW-0238">DNA-binding</keyword>
<dbReference type="PANTHER" id="PTHR33175">
    <property type="entry name" value="DNA-BINDING PROTEIN HU"/>
    <property type="match status" value="1"/>
</dbReference>
<dbReference type="EMBL" id="BAAAZP010000298">
    <property type="protein sequence ID" value="GAA3722665.1"/>
    <property type="molecule type" value="Genomic_DNA"/>
</dbReference>
<organism evidence="4 5">
    <name type="scientific">Nonomuraea antimicrobica</name>
    <dbReference type="NCBI Taxonomy" id="561173"/>
    <lineage>
        <taxon>Bacteria</taxon>
        <taxon>Bacillati</taxon>
        <taxon>Actinomycetota</taxon>
        <taxon>Actinomycetes</taxon>
        <taxon>Streptosporangiales</taxon>
        <taxon>Streptosporangiaceae</taxon>
        <taxon>Nonomuraea</taxon>
    </lineage>
</organism>
<dbReference type="PANTHER" id="PTHR33175:SF3">
    <property type="entry name" value="DNA-BINDING PROTEIN HU-BETA"/>
    <property type="match status" value="1"/>
</dbReference>
<dbReference type="InterPro" id="IPR010992">
    <property type="entry name" value="IHF-like_DNA-bd_dom_sf"/>
</dbReference>
<evidence type="ECO:0000256" key="2">
    <source>
        <dbReference type="ARBA" id="ARBA00023125"/>
    </source>
</evidence>
<sequence length="102" mass="11384">MDAEKNIKTKSDIVDAVIDRAGAPSRRIAERYVSGVLEYIQEQVADGNTVQITGWGKFEPVKQAGRDARNPQTGERVPVEAKWVVKFRPGTEFKRQVAAREA</sequence>
<dbReference type="Proteomes" id="UP001500902">
    <property type="component" value="Unassembled WGS sequence"/>
</dbReference>
<gene>
    <name evidence="4" type="ORF">GCM10022224_104400</name>
</gene>
<dbReference type="SMART" id="SM00411">
    <property type="entry name" value="BHL"/>
    <property type="match status" value="1"/>
</dbReference>
<evidence type="ECO:0000313" key="4">
    <source>
        <dbReference type="EMBL" id="GAA3722665.1"/>
    </source>
</evidence>
<keyword evidence="1" id="KW-0226">DNA condensation</keyword>
<name>A0ABP7EQB8_9ACTN</name>
<dbReference type="Gene3D" id="4.10.520.10">
    <property type="entry name" value="IHF-like DNA-binding proteins"/>
    <property type="match status" value="1"/>
</dbReference>